<comment type="catalytic activity">
    <reaction evidence="10">
        <text>5-amino-1-(5-phospho-beta-D-ribosyl)imidazole + S-adenosyl-L-methionine = 4-amino-2-methyl-5-(phosphooxymethyl)pyrimidine + CO + 5'-deoxyadenosine + formate + L-methionine + 3 H(+)</text>
        <dbReference type="Rhea" id="RHEA:24840"/>
        <dbReference type="ChEBI" id="CHEBI:15378"/>
        <dbReference type="ChEBI" id="CHEBI:15740"/>
        <dbReference type="ChEBI" id="CHEBI:17245"/>
        <dbReference type="ChEBI" id="CHEBI:17319"/>
        <dbReference type="ChEBI" id="CHEBI:57844"/>
        <dbReference type="ChEBI" id="CHEBI:58354"/>
        <dbReference type="ChEBI" id="CHEBI:59789"/>
        <dbReference type="ChEBI" id="CHEBI:137981"/>
        <dbReference type="EC" id="4.1.99.17"/>
    </reaction>
</comment>
<dbReference type="InterPro" id="IPR002817">
    <property type="entry name" value="ThiC/BzaA/B"/>
</dbReference>
<dbReference type="NCBIfam" id="TIGR00190">
    <property type="entry name" value="thiC"/>
    <property type="match status" value="1"/>
</dbReference>
<feature type="binding site" evidence="10">
    <location>
        <position position="263"/>
    </location>
    <ligand>
        <name>substrate</name>
    </ligand>
</feature>
<dbReference type="Gene3D" id="6.10.250.620">
    <property type="match status" value="1"/>
</dbReference>
<dbReference type="Gene3D" id="3.20.20.540">
    <property type="entry name" value="Radical SAM ThiC family, central domain"/>
    <property type="match status" value="1"/>
</dbReference>
<dbReference type="GO" id="GO:0008270">
    <property type="term" value="F:zinc ion binding"/>
    <property type="evidence" value="ECO:0007669"/>
    <property type="project" value="UniProtKB-UniRule"/>
</dbReference>
<feature type="binding site" evidence="10">
    <location>
        <position position="125"/>
    </location>
    <ligand>
        <name>substrate</name>
    </ligand>
</feature>
<dbReference type="GO" id="GO:0005829">
    <property type="term" value="C:cytosol"/>
    <property type="evidence" value="ECO:0007669"/>
    <property type="project" value="TreeGrafter"/>
</dbReference>
<dbReference type="KEGG" id="cis:CINS_0989"/>
<comment type="cofactor">
    <cofactor evidence="10">
        <name>[4Fe-4S] cluster</name>
        <dbReference type="ChEBI" id="CHEBI:49883"/>
    </cofactor>
    <text evidence="10">Binds 1 [4Fe-4S] cluster per subunit. The cluster is coordinated with 3 cysteines and an exchangeable S-adenosyl-L-methionine.</text>
</comment>
<name>A0A0A8H1W8_9BACT</name>
<dbReference type="STRING" id="1031564.CINS_0989"/>
<keyword evidence="2 10" id="KW-0004">4Fe-4S</keyword>
<dbReference type="NCBIfam" id="NF009895">
    <property type="entry name" value="PRK13352.1"/>
    <property type="match status" value="1"/>
</dbReference>
<feature type="binding site" evidence="10">
    <location>
        <position position="406"/>
    </location>
    <ligand>
        <name>[4Fe-4S] cluster</name>
        <dbReference type="ChEBI" id="CHEBI:49883"/>
        <note>4Fe-4S-S-AdoMet</note>
    </ligand>
</feature>
<feature type="binding site" evidence="10">
    <location>
        <position position="96"/>
    </location>
    <ligand>
        <name>substrate</name>
    </ligand>
</feature>
<evidence type="ECO:0000256" key="2">
    <source>
        <dbReference type="ARBA" id="ARBA00022485"/>
    </source>
</evidence>
<feature type="binding site" evidence="10">
    <location>
        <position position="413"/>
    </location>
    <ligand>
        <name>[4Fe-4S] cluster</name>
        <dbReference type="ChEBI" id="CHEBI:49883"/>
        <note>4Fe-4S-S-AdoMet</note>
    </ligand>
</feature>
<reference evidence="11 12" key="1">
    <citation type="journal article" date="2014" name="Genome Biol. Evol.">
        <title>Comparative Genomics of the Campylobacter lari Group.</title>
        <authorList>
            <person name="Miller W.G."/>
            <person name="Yee E."/>
            <person name="Chapman M.H."/>
            <person name="Smith T.P."/>
            <person name="Bono J.L."/>
            <person name="Huynh S."/>
            <person name="Parker C.T."/>
            <person name="Vandamme P."/>
            <person name="Luong K."/>
            <person name="Korlach J."/>
        </authorList>
    </citation>
    <scope>NUCLEOTIDE SEQUENCE [LARGE SCALE GENOMIC DNA]</scope>
    <source>
        <strain evidence="11 12">NCTC 12927</strain>
    </source>
</reference>
<proteinExistence type="inferred from homology"/>
<dbReference type="GO" id="GO:0070284">
    <property type="term" value="F:phosphomethylpyrimidine synthase activity"/>
    <property type="evidence" value="ECO:0007669"/>
    <property type="project" value="UniProtKB-EC"/>
</dbReference>
<dbReference type="Proteomes" id="UP000031163">
    <property type="component" value="Chromosome"/>
</dbReference>
<gene>
    <name evidence="10 11" type="primary">thiC</name>
    <name evidence="11" type="ORF">CINS_0989</name>
</gene>
<feature type="binding site" evidence="10">
    <location>
        <begin position="183"/>
        <end position="185"/>
    </location>
    <ligand>
        <name>substrate</name>
    </ligand>
</feature>
<comment type="pathway">
    <text evidence="10">Cofactor biosynthesis; thiamine diphosphate biosynthesis.</text>
</comment>
<dbReference type="PANTHER" id="PTHR30557">
    <property type="entry name" value="THIAMINE BIOSYNTHESIS PROTEIN THIC"/>
    <property type="match status" value="1"/>
</dbReference>
<dbReference type="EMBL" id="CP007770">
    <property type="protein sequence ID" value="AJC87952.1"/>
    <property type="molecule type" value="Genomic_DNA"/>
</dbReference>
<dbReference type="GeneID" id="74431780"/>
<dbReference type="InterPro" id="IPR038521">
    <property type="entry name" value="ThiC/Bza_core_dom"/>
</dbReference>
<evidence type="ECO:0000256" key="8">
    <source>
        <dbReference type="ARBA" id="ARBA00023014"/>
    </source>
</evidence>
<keyword evidence="9 10" id="KW-0456">Lyase</keyword>
<dbReference type="Pfam" id="PF01964">
    <property type="entry name" value="ThiC_Rad_SAM"/>
    <property type="match status" value="1"/>
</dbReference>
<evidence type="ECO:0000256" key="1">
    <source>
        <dbReference type="ARBA" id="ARBA00003175"/>
    </source>
</evidence>
<evidence type="ECO:0000256" key="9">
    <source>
        <dbReference type="ARBA" id="ARBA00023239"/>
    </source>
</evidence>
<keyword evidence="7 10" id="KW-0408">Iron</keyword>
<evidence type="ECO:0000256" key="5">
    <source>
        <dbReference type="ARBA" id="ARBA00022833"/>
    </source>
</evidence>
<dbReference type="UniPathway" id="UPA00060"/>
<organism evidence="11 12">
    <name type="scientific">Campylobacter insulaenigrae NCTC 12927</name>
    <dbReference type="NCBI Taxonomy" id="1031564"/>
    <lineage>
        <taxon>Bacteria</taxon>
        <taxon>Pseudomonadati</taxon>
        <taxon>Campylobacterota</taxon>
        <taxon>Epsilonproteobacteria</taxon>
        <taxon>Campylobacterales</taxon>
        <taxon>Campylobacteraceae</taxon>
        <taxon>Campylobacter</taxon>
    </lineage>
</organism>
<dbReference type="AlphaFoldDB" id="A0A0A8H1W8"/>
<sequence length="431" mass="47731">MKTQMTYAKEGVFTKQMQIVAQKEQVDQNFLIENIASGKIIIPANINHKALDPNGIGCGLRTKVNVNLGVSNDCIDYTEEMQKVDLAHKFNIEAIMDLSNYGKTSKFRDELIATSKAMIGTVPVYDAVGFLEKDLKDIKAKDFLDVVYHHAKSGVDFMTIHAGINSRAARVFKECDRITNIVSRGGSVLYAWMQMNDCENPFYEYYDDLLAICKEFDVTLSLGDALRPGCTHDASDSAQIAELIELSLLTKRAWEQDIQVMIEGPGHMAINEIEANMQIEKRICNGAPFYVLGPLVTDIGAGYDHISGAIGGAVAAAAGADILCYVTPAEHLRLPDINDVRDGIVATKIAAHAGDIAKLPKERARDDAMSKARQDIDWEKMFKFAIDGEKAKKMFNERRPEELNSCSMCGKMCAMNTMNQILKGEEVKLIK</sequence>
<keyword evidence="4 10" id="KW-0479">Metal-binding</keyword>
<comment type="similarity">
    <text evidence="10">Belongs to the ThiC family.</text>
</comment>
<dbReference type="GO" id="GO:0009229">
    <property type="term" value="P:thiamine diphosphate biosynthetic process"/>
    <property type="evidence" value="ECO:0007669"/>
    <property type="project" value="UniProtKB-UniRule"/>
</dbReference>
<feature type="binding site" evidence="10">
    <location>
        <position position="267"/>
    </location>
    <ligand>
        <name>Zn(2+)</name>
        <dbReference type="ChEBI" id="CHEBI:29105"/>
    </ligand>
</feature>
<dbReference type="InterPro" id="IPR037509">
    <property type="entry name" value="ThiC"/>
</dbReference>
<feature type="binding site" evidence="10">
    <location>
        <position position="409"/>
    </location>
    <ligand>
        <name>[4Fe-4S] cluster</name>
        <dbReference type="ChEBI" id="CHEBI:49883"/>
        <note>4Fe-4S-S-AdoMet</note>
    </ligand>
</feature>
<evidence type="ECO:0000256" key="3">
    <source>
        <dbReference type="ARBA" id="ARBA00022691"/>
    </source>
</evidence>
<dbReference type="GO" id="GO:0051539">
    <property type="term" value="F:4 iron, 4 sulfur cluster binding"/>
    <property type="evidence" value="ECO:0007669"/>
    <property type="project" value="UniProtKB-KW"/>
</dbReference>
<feature type="binding site" evidence="10">
    <location>
        <position position="161"/>
    </location>
    <ligand>
        <name>substrate</name>
    </ligand>
</feature>
<evidence type="ECO:0000313" key="11">
    <source>
        <dbReference type="EMBL" id="AJC87952.1"/>
    </source>
</evidence>
<dbReference type="FunFam" id="3.20.20.540:FF:000001">
    <property type="entry name" value="Phosphomethylpyrimidine synthase"/>
    <property type="match status" value="1"/>
</dbReference>
<keyword evidence="8 10" id="KW-0411">Iron-sulfur</keyword>
<dbReference type="SFLD" id="SFLDF00407">
    <property type="entry name" value="phosphomethylpyrimidine_syntha"/>
    <property type="match status" value="1"/>
</dbReference>
<dbReference type="GO" id="GO:0009228">
    <property type="term" value="P:thiamine biosynthetic process"/>
    <property type="evidence" value="ECO:0007669"/>
    <property type="project" value="UniProtKB-UniRule"/>
</dbReference>
<evidence type="ECO:0000256" key="7">
    <source>
        <dbReference type="ARBA" id="ARBA00023004"/>
    </source>
</evidence>
<dbReference type="RefSeq" id="WP_039650356.1">
    <property type="nucleotide sequence ID" value="NZ_CP007770.1"/>
</dbReference>
<feature type="binding site" evidence="10">
    <location>
        <position position="290"/>
    </location>
    <ligand>
        <name>substrate</name>
    </ligand>
</feature>
<feature type="binding site" evidence="10">
    <location>
        <begin position="224"/>
        <end position="227"/>
    </location>
    <ligand>
        <name>substrate</name>
    </ligand>
</feature>
<keyword evidence="3 10" id="KW-0949">S-adenosyl-L-methionine</keyword>
<comment type="function">
    <text evidence="1 10">Catalyzes the synthesis of the hydroxymethylpyrimidine phosphate (HMP-P) moiety of thiamine from aminoimidazole ribotide (AIR) in a radical S-adenosyl-L-methionine (SAM)-dependent reaction.</text>
</comment>
<dbReference type="EC" id="4.1.99.17" evidence="10"/>
<dbReference type="SFLD" id="SFLDG01114">
    <property type="entry name" value="phosphomethylpyrimidine_syntha"/>
    <property type="match status" value="1"/>
</dbReference>
<protein>
    <recommendedName>
        <fullName evidence="10">Phosphomethylpyrimidine synthase</fullName>
        <ecNumber evidence="10">4.1.99.17</ecNumber>
    </recommendedName>
    <alternativeName>
        <fullName evidence="10">Hydroxymethylpyrimidine phosphate synthase</fullName>
        <shortName evidence="10">HMP-P synthase</shortName>
        <shortName evidence="10">HMP-phosphate synthase</shortName>
        <shortName evidence="10">HMPP synthase</shortName>
    </alternativeName>
    <alternativeName>
        <fullName evidence="10">Thiamine biosynthesis protein ThiC</fullName>
    </alternativeName>
</protein>
<dbReference type="HAMAP" id="MF_00089">
    <property type="entry name" value="ThiC"/>
    <property type="match status" value="1"/>
</dbReference>
<evidence type="ECO:0000313" key="12">
    <source>
        <dbReference type="Proteomes" id="UP000031163"/>
    </source>
</evidence>
<accession>A0A0A8H1W8</accession>
<evidence type="ECO:0000256" key="10">
    <source>
        <dbReference type="HAMAP-Rule" id="MF_00089"/>
    </source>
</evidence>
<evidence type="ECO:0000256" key="4">
    <source>
        <dbReference type="ARBA" id="ARBA00022723"/>
    </source>
</evidence>
<keyword evidence="6 10" id="KW-0784">Thiamine biosynthesis</keyword>
<dbReference type="SFLD" id="SFLDS00113">
    <property type="entry name" value="Radical_SAM_Phosphomethylpyrim"/>
    <property type="match status" value="1"/>
</dbReference>
<dbReference type="PANTHER" id="PTHR30557:SF1">
    <property type="entry name" value="PHOSPHOMETHYLPYRIMIDINE SYNTHASE, CHLOROPLASTIC"/>
    <property type="match status" value="1"/>
</dbReference>
<feature type="binding site" evidence="10">
    <location>
        <position position="331"/>
    </location>
    <ligand>
        <name>Zn(2+)</name>
        <dbReference type="ChEBI" id="CHEBI:29105"/>
    </ligand>
</feature>
<dbReference type="HOGENOM" id="CLU_013181_2_2_7"/>
<keyword evidence="5 10" id="KW-0862">Zinc</keyword>
<evidence type="ECO:0000256" key="6">
    <source>
        <dbReference type="ARBA" id="ARBA00022977"/>
    </source>
</evidence>
<feature type="binding site" evidence="10">
    <location>
        <position position="67"/>
    </location>
    <ligand>
        <name>substrate</name>
    </ligand>
</feature>